<evidence type="ECO:0000313" key="8">
    <source>
        <dbReference type="Proteomes" id="UP000267524"/>
    </source>
</evidence>
<dbReference type="PANTHER" id="PTHR38041">
    <property type="entry name" value="CHORISMATE MUTASE"/>
    <property type="match status" value="1"/>
</dbReference>
<dbReference type="Gene3D" id="1.20.59.10">
    <property type="entry name" value="Chorismate mutase"/>
    <property type="match status" value="1"/>
</dbReference>
<dbReference type="PROSITE" id="PS51257">
    <property type="entry name" value="PROKAR_LIPOPROTEIN"/>
    <property type="match status" value="1"/>
</dbReference>
<keyword evidence="8" id="KW-1185">Reference proteome</keyword>
<dbReference type="GO" id="GO:0009697">
    <property type="term" value="P:salicylic acid biosynthetic process"/>
    <property type="evidence" value="ECO:0007669"/>
    <property type="project" value="TreeGrafter"/>
</dbReference>
<proteinExistence type="predicted"/>
<dbReference type="InterPro" id="IPR002701">
    <property type="entry name" value="CM_II_prokaryot"/>
</dbReference>
<dbReference type="EC" id="5.4.99.5" evidence="2"/>
<evidence type="ECO:0000256" key="4">
    <source>
        <dbReference type="ARBA" id="ARBA00023235"/>
    </source>
</evidence>
<dbReference type="InterPro" id="IPR036263">
    <property type="entry name" value="Chorismate_II_sf"/>
</dbReference>
<protein>
    <recommendedName>
        <fullName evidence="2">chorismate mutase</fullName>
        <ecNumber evidence="2">5.4.99.5</ecNumber>
    </recommendedName>
</protein>
<evidence type="ECO:0000256" key="5">
    <source>
        <dbReference type="SAM" id="SignalP"/>
    </source>
</evidence>
<evidence type="ECO:0000256" key="3">
    <source>
        <dbReference type="ARBA" id="ARBA00022729"/>
    </source>
</evidence>
<dbReference type="InterPro" id="IPR008240">
    <property type="entry name" value="Chorismate_mutase_periplasmic"/>
</dbReference>
<feature type="signal peptide" evidence="5">
    <location>
        <begin position="1"/>
        <end position="21"/>
    </location>
</feature>
<accession>A0A3M7LA86</accession>
<dbReference type="PROSITE" id="PS51168">
    <property type="entry name" value="CHORISMATE_MUT_2"/>
    <property type="match status" value="1"/>
</dbReference>
<dbReference type="Proteomes" id="UP000267524">
    <property type="component" value="Unassembled WGS sequence"/>
</dbReference>
<evidence type="ECO:0000259" key="6">
    <source>
        <dbReference type="PROSITE" id="PS51168"/>
    </source>
</evidence>
<dbReference type="Pfam" id="PF01817">
    <property type="entry name" value="CM_2"/>
    <property type="match status" value="1"/>
</dbReference>
<dbReference type="NCBIfam" id="TIGR01806">
    <property type="entry name" value="CM_mono2"/>
    <property type="match status" value="1"/>
</dbReference>
<dbReference type="SUPFAM" id="SSF48600">
    <property type="entry name" value="Chorismate mutase II"/>
    <property type="match status" value="1"/>
</dbReference>
<evidence type="ECO:0000313" key="7">
    <source>
        <dbReference type="EMBL" id="RMZ59663.1"/>
    </source>
</evidence>
<organism evidence="7 8">
    <name type="scientific">Chryseobacterium nematophagum</name>
    <dbReference type="NCBI Taxonomy" id="2305228"/>
    <lineage>
        <taxon>Bacteria</taxon>
        <taxon>Pseudomonadati</taxon>
        <taxon>Bacteroidota</taxon>
        <taxon>Flavobacteriia</taxon>
        <taxon>Flavobacteriales</taxon>
        <taxon>Weeksellaceae</taxon>
        <taxon>Chryseobacterium group</taxon>
        <taxon>Chryseobacterium</taxon>
    </lineage>
</organism>
<keyword evidence="4 7" id="KW-0413">Isomerase</keyword>
<gene>
    <name evidence="7" type="primary">aroQ</name>
    <name evidence="7" type="ORF">D1632_08535</name>
</gene>
<dbReference type="GO" id="GO:0004106">
    <property type="term" value="F:chorismate mutase activity"/>
    <property type="evidence" value="ECO:0007669"/>
    <property type="project" value="UniProtKB-EC"/>
</dbReference>
<dbReference type="InterPro" id="IPR051331">
    <property type="entry name" value="Chorismate_mutase-related"/>
</dbReference>
<reference evidence="7 8" key="1">
    <citation type="submission" date="2018-08" db="EMBL/GenBank/DDBJ databases">
        <title>Chryseobacterium nematophagum: a novel matrix digesting pathogen of nematodes.</title>
        <authorList>
            <person name="Page A."/>
            <person name="Roberts M."/>
            <person name="Felix M.-A."/>
            <person name="Weir W."/>
        </authorList>
    </citation>
    <scope>NUCLEOTIDE SEQUENCE [LARGE SCALE GENOMIC DNA]</scope>
    <source>
        <strain evidence="7 8">JUb275</strain>
    </source>
</reference>
<dbReference type="AlphaFoldDB" id="A0A3M7LA86"/>
<dbReference type="GO" id="GO:0046417">
    <property type="term" value="P:chorismate metabolic process"/>
    <property type="evidence" value="ECO:0007669"/>
    <property type="project" value="InterPro"/>
</dbReference>
<evidence type="ECO:0000256" key="2">
    <source>
        <dbReference type="ARBA" id="ARBA00012404"/>
    </source>
</evidence>
<dbReference type="PANTHER" id="PTHR38041:SF2">
    <property type="entry name" value="SECRETED CHORISMATE MUTASE"/>
    <property type="match status" value="1"/>
</dbReference>
<evidence type="ECO:0000256" key="1">
    <source>
        <dbReference type="ARBA" id="ARBA00004817"/>
    </source>
</evidence>
<comment type="pathway">
    <text evidence="1">Metabolic intermediate biosynthesis; prephenate biosynthesis; prephenate from chorismate: step 1/1.</text>
</comment>
<dbReference type="EMBL" id="QWIV01000013">
    <property type="protein sequence ID" value="RMZ59663.1"/>
    <property type="molecule type" value="Genomic_DNA"/>
</dbReference>
<name>A0A3M7LA86_9FLAO</name>
<sequence>MKRSFLILLAGLFLIITACNSKPLQNNDLDNNKEILLRLINKRLSISPIVARSKWNTKAPIDDPAREKIILDSVQAKAKKLGIDENFAKDFFQAQFEAGKIVQRQLHKQWQTQNQGLFDPSPDLANEVRPILDSLTPQLLMELKKIKPNSCSQQSLEKLNGEARKIIASEFNDQVIKTAIKPIENYCKKH</sequence>
<comment type="caution">
    <text evidence="7">The sequence shown here is derived from an EMBL/GenBank/DDBJ whole genome shotgun (WGS) entry which is preliminary data.</text>
</comment>
<feature type="domain" description="Chorismate mutase" evidence="6">
    <location>
        <begin position="16"/>
        <end position="107"/>
    </location>
</feature>
<dbReference type="SMART" id="SM00830">
    <property type="entry name" value="CM_2"/>
    <property type="match status" value="1"/>
</dbReference>
<dbReference type="InterPro" id="IPR036979">
    <property type="entry name" value="CM_dom_sf"/>
</dbReference>
<dbReference type="RefSeq" id="WP_122546786.1">
    <property type="nucleotide sequence ID" value="NZ_QWIV01000013.1"/>
</dbReference>
<keyword evidence="3 5" id="KW-0732">Signal</keyword>
<dbReference type="UniPathway" id="UPA00120">
    <property type="reaction ID" value="UER00203"/>
</dbReference>
<feature type="chain" id="PRO_5018139644" description="chorismate mutase" evidence="5">
    <location>
        <begin position="22"/>
        <end position="190"/>
    </location>
</feature>